<name>A0A915JFZ7_ROMCU</name>
<keyword evidence="3" id="KW-1185">Reference proteome</keyword>
<organism evidence="3 4">
    <name type="scientific">Romanomermis culicivorax</name>
    <name type="common">Nematode worm</name>
    <dbReference type="NCBI Taxonomy" id="13658"/>
    <lineage>
        <taxon>Eukaryota</taxon>
        <taxon>Metazoa</taxon>
        <taxon>Ecdysozoa</taxon>
        <taxon>Nematoda</taxon>
        <taxon>Enoplea</taxon>
        <taxon>Dorylaimia</taxon>
        <taxon>Mermithida</taxon>
        <taxon>Mermithoidea</taxon>
        <taxon>Mermithidae</taxon>
        <taxon>Romanomermis</taxon>
    </lineage>
</organism>
<sequence length="308" mass="35718">MYLYCLSSFWRSSDLHIGISDSKGDIFSYSKFGLISDYQVDWKSCILIFKSSDFGIRNVDWDHILEFLVDSPLIWSAERYNESSYNCLDFVLTFVRILANSSFCKFNEKVETLKCLVDKICWENTPQYPYKMAEFFEDDQLDDKSIDYQNFKSVQFTIFKHNFREAATLADNEAKNNGFKQGFNAAKLLARNLGRLKGILLAIERSKDVIESTKAEAKKLKAASEELLNRLSDFEFSFPGKNFSSEFTVQFVKTFLPDFDAQDISCLGLGDFSVLHNNAEYDPISRMDQKNEYPYVNLEWGVKNIQRD</sequence>
<evidence type="ECO:0000256" key="1">
    <source>
        <dbReference type="SAM" id="Coils"/>
    </source>
</evidence>
<evidence type="ECO:0000313" key="3">
    <source>
        <dbReference type="Proteomes" id="UP000887565"/>
    </source>
</evidence>
<dbReference type="Pfam" id="PF16044">
    <property type="entry name" value="DUF4796_C"/>
    <property type="match status" value="1"/>
</dbReference>
<proteinExistence type="predicted"/>
<accession>A0A915JFZ7</accession>
<dbReference type="PANTHER" id="PTHR33963:SF2">
    <property type="entry name" value="MKRN2 OPPOSITE STRAND PROTEIN"/>
    <property type="match status" value="1"/>
</dbReference>
<keyword evidence="1" id="KW-0175">Coiled coil</keyword>
<dbReference type="AlphaFoldDB" id="A0A915JFZ7"/>
<dbReference type="Proteomes" id="UP000887565">
    <property type="component" value="Unplaced"/>
</dbReference>
<feature type="coiled-coil region" evidence="1">
    <location>
        <begin position="203"/>
        <end position="230"/>
    </location>
</feature>
<feature type="domain" description="MKRN2 opposite strand protein-like C-terminal" evidence="2">
    <location>
        <begin position="6"/>
        <end position="111"/>
    </location>
</feature>
<dbReference type="InterPro" id="IPR032016">
    <property type="entry name" value="MKRN2OS-like"/>
</dbReference>
<dbReference type="WBParaSite" id="nRc.2.0.1.t24772-RA">
    <property type="protein sequence ID" value="nRc.2.0.1.t24772-RA"/>
    <property type="gene ID" value="nRc.2.0.1.g24772"/>
</dbReference>
<dbReference type="PANTHER" id="PTHR33963">
    <property type="entry name" value="MKRN2 OPPOSITE STRAND PROTEIN"/>
    <property type="match status" value="1"/>
</dbReference>
<reference evidence="4" key="1">
    <citation type="submission" date="2022-11" db="UniProtKB">
        <authorList>
            <consortium name="WormBaseParasite"/>
        </authorList>
    </citation>
    <scope>IDENTIFICATION</scope>
</reference>
<protein>
    <recommendedName>
        <fullName evidence="2">MKRN2 opposite strand protein-like C-terminal domain-containing protein</fullName>
    </recommendedName>
</protein>
<dbReference type="InterPro" id="IPR053921">
    <property type="entry name" value="MKRN2OS-like_C"/>
</dbReference>
<evidence type="ECO:0000313" key="4">
    <source>
        <dbReference type="WBParaSite" id="nRc.2.0.1.t24772-RA"/>
    </source>
</evidence>
<evidence type="ECO:0000259" key="2">
    <source>
        <dbReference type="Pfam" id="PF16044"/>
    </source>
</evidence>